<dbReference type="EMBL" id="BMAT01012045">
    <property type="protein sequence ID" value="GFR84115.1"/>
    <property type="molecule type" value="Genomic_DNA"/>
</dbReference>
<keyword evidence="2" id="KW-0964">Secreted</keyword>
<dbReference type="InterPro" id="IPR002181">
    <property type="entry name" value="Fibrinogen_a/b/g_C_dom"/>
</dbReference>
<organism evidence="8 9">
    <name type="scientific">Elysia marginata</name>
    <dbReference type="NCBI Taxonomy" id="1093978"/>
    <lineage>
        <taxon>Eukaryota</taxon>
        <taxon>Metazoa</taxon>
        <taxon>Spiralia</taxon>
        <taxon>Lophotrochozoa</taxon>
        <taxon>Mollusca</taxon>
        <taxon>Gastropoda</taxon>
        <taxon>Heterobranchia</taxon>
        <taxon>Euthyneura</taxon>
        <taxon>Panpulmonata</taxon>
        <taxon>Sacoglossa</taxon>
        <taxon>Placobranchoidea</taxon>
        <taxon>Plakobranchidae</taxon>
        <taxon>Elysia</taxon>
    </lineage>
</organism>
<keyword evidence="3" id="KW-0732">Signal</keyword>
<dbReference type="InterPro" id="IPR014716">
    <property type="entry name" value="Fibrinogen_a/b/g_C_1"/>
</dbReference>
<dbReference type="InterPro" id="IPR036056">
    <property type="entry name" value="Fibrinogen-like_C"/>
</dbReference>
<keyword evidence="9" id="KW-1185">Reference proteome</keyword>
<dbReference type="Pfam" id="PF00147">
    <property type="entry name" value="Fibrinogen_C"/>
    <property type="match status" value="1"/>
</dbReference>
<keyword evidence="6" id="KW-0325">Glycoprotein</keyword>
<protein>
    <submittedName>
        <fullName evidence="8">Fibrinogen and fibronectin</fullName>
    </submittedName>
</protein>
<reference evidence="8 9" key="1">
    <citation type="journal article" date="2021" name="Elife">
        <title>Chloroplast acquisition without the gene transfer in kleptoplastic sea slugs, Plakobranchus ocellatus.</title>
        <authorList>
            <person name="Maeda T."/>
            <person name="Takahashi S."/>
            <person name="Yoshida T."/>
            <person name="Shimamura S."/>
            <person name="Takaki Y."/>
            <person name="Nagai Y."/>
            <person name="Toyoda A."/>
            <person name="Suzuki Y."/>
            <person name="Arimoto A."/>
            <person name="Ishii H."/>
            <person name="Satoh N."/>
            <person name="Nishiyama T."/>
            <person name="Hasebe M."/>
            <person name="Maruyama T."/>
            <person name="Minagawa J."/>
            <person name="Obokata J."/>
            <person name="Shigenobu S."/>
        </authorList>
    </citation>
    <scope>NUCLEOTIDE SEQUENCE [LARGE SCALE GENOMIC DNA]</scope>
</reference>
<evidence type="ECO:0000256" key="6">
    <source>
        <dbReference type="ARBA" id="ARBA00023180"/>
    </source>
</evidence>
<evidence type="ECO:0000256" key="1">
    <source>
        <dbReference type="ARBA" id="ARBA00004613"/>
    </source>
</evidence>
<dbReference type="PROSITE" id="PS51406">
    <property type="entry name" value="FIBRINOGEN_C_2"/>
    <property type="match status" value="1"/>
</dbReference>
<dbReference type="Gene3D" id="3.90.215.10">
    <property type="entry name" value="Gamma Fibrinogen, chain A, domain 1"/>
    <property type="match status" value="1"/>
</dbReference>
<dbReference type="AlphaFoldDB" id="A0AAV4GGC9"/>
<proteinExistence type="predicted"/>
<keyword evidence="5" id="KW-1015">Disulfide bond</keyword>
<evidence type="ECO:0000256" key="2">
    <source>
        <dbReference type="ARBA" id="ARBA00022525"/>
    </source>
</evidence>
<evidence type="ECO:0000256" key="4">
    <source>
        <dbReference type="ARBA" id="ARBA00023054"/>
    </source>
</evidence>
<evidence type="ECO:0000256" key="5">
    <source>
        <dbReference type="ARBA" id="ARBA00023157"/>
    </source>
</evidence>
<name>A0AAV4GGC9_9GAST</name>
<evidence type="ECO:0000313" key="8">
    <source>
        <dbReference type="EMBL" id="GFR84115.1"/>
    </source>
</evidence>
<dbReference type="PANTHER" id="PTHR47221:SF6">
    <property type="entry name" value="FIBRINOGEN ALPHA CHAIN"/>
    <property type="match status" value="1"/>
</dbReference>
<sequence length="74" mass="8767">MNESLRRINGDVYFNRDWDSFKDGFGKPEPDEDFWLGNEAVHILTYVQPYELRVELASDGKDYVALYKTFKLEN</sequence>
<gene>
    <name evidence="8" type="ORF">ElyMa_005990300</name>
</gene>
<comment type="subcellular location">
    <subcellularLocation>
        <location evidence="1">Secreted</location>
    </subcellularLocation>
</comment>
<dbReference type="SUPFAM" id="SSF56496">
    <property type="entry name" value="Fibrinogen C-terminal domain-like"/>
    <property type="match status" value="1"/>
</dbReference>
<dbReference type="Proteomes" id="UP000762676">
    <property type="component" value="Unassembled WGS sequence"/>
</dbReference>
<keyword evidence="4" id="KW-0175">Coiled coil</keyword>
<accession>A0AAV4GGC9</accession>
<dbReference type="InterPro" id="IPR037579">
    <property type="entry name" value="FIB_ANG-like"/>
</dbReference>
<evidence type="ECO:0000256" key="3">
    <source>
        <dbReference type="ARBA" id="ARBA00022729"/>
    </source>
</evidence>
<dbReference type="GO" id="GO:0005576">
    <property type="term" value="C:extracellular region"/>
    <property type="evidence" value="ECO:0007669"/>
    <property type="project" value="UniProtKB-SubCell"/>
</dbReference>
<evidence type="ECO:0000313" key="9">
    <source>
        <dbReference type="Proteomes" id="UP000762676"/>
    </source>
</evidence>
<comment type="caution">
    <text evidence="8">The sequence shown here is derived from an EMBL/GenBank/DDBJ whole genome shotgun (WGS) entry which is preliminary data.</text>
</comment>
<feature type="domain" description="Fibrinogen C-terminal" evidence="7">
    <location>
        <begin position="1"/>
        <end position="74"/>
    </location>
</feature>
<dbReference type="PANTHER" id="PTHR47221">
    <property type="entry name" value="FIBRINOGEN ALPHA CHAIN"/>
    <property type="match status" value="1"/>
</dbReference>
<evidence type="ECO:0000259" key="7">
    <source>
        <dbReference type="PROSITE" id="PS51406"/>
    </source>
</evidence>